<sequence>MACFCAPSTSLQSAIDAQSANPKLVFAHFMIGITSNRHSTADYTPDMQLAKSIGIDAFALNIGLDPYTDTQLDLAYAAASQNSFKVFISFDFNWFHTTPAQIPDIARKIAKYANQPSQLRFMDKVFVSSFVGDGLDVDALRAQVRALGGGEIYFAPNFHPGQGDFGAVDGALNWMAWPNNGDNRAPSPGGRLVTVDDGDRQYRGALGSKGYIAPIAPWFSTHFGSEVPYSKNWVFPSDLLIYSRWVDILSMQPAPSFVELITWNDYGESHYLGPLRSKHTDDGASKWVYEMYVPKLVIYHPNV</sequence>
<dbReference type="OrthoDB" id="3257981at2759"/>
<dbReference type="InterPro" id="IPR005197">
    <property type="entry name" value="Glyco_hydro_71"/>
</dbReference>
<name>V2WX00_MONRO</name>
<dbReference type="KEGG" id="mrr:Moror_622"/>
<dbReference type="HOGENOM" id="CLU_019141_2_0_1"/>
<dbReference type="EMBL" id="AWSO01001242">
    <property type="protein sequence ID" value="ESK84710.1"/>
    <property type="molecule type" value="Genomic_DNA"/>
</dbReference>
<reference evidence="1 2" key="1">
    <citation type="journal article" date="2014" name="BMC Genomics">
        <title>Genome and secretome analysis of the hemibiotrophic fungal pathogen, Moniliophthora roreri, which causes frosty pod rot disease of cacao: mechanisms of the biotrophic and necrotrophic phases.</title>
        <authorList>
            <person name="Meinhardt L.W."/>
            <person name="Costa G.G.L."/>
            <person name="Thomazella D.P.T."/>
            <person name="Teixeira P.J.P.L."/>
            <person name="Carazzolle M.F."/>
            <person name="Schuster S.C."/>
            <person name="Carlson J.E."/>
            <person name="Guiltinan M.J."/>
            <person name="Mieczkowski P."/>
            <person name="Farmer A."/>
            <person name="Ramaraj T."/>
            <person name="Crozier J."/>
            <person name="Davis R.E."/>
            <person name="Shao J."/>
            <person name="Melnick R.L."/>
            <person name="Pereira G.A.G."/>
            <person name="Bailey B.A."/>
        </authorList>
    </citation>
    <scope>NUCLEOTIDE SEQUENCE [LARGE SCALE GENOMIC DNA]</scope>
    <source>
        <strain evidence="1 2">MCA 2997</strain>
    </source>
</reference>
<dbReference type="Gene3D" id="3.20.20.80">
    <property type="entry name" value="Glycosidases"/>
    <property type="match status" value="1"/>
</dbReference>
<proteinExistence type="predicted"/>
<dbReference type="CDD" id="cd11577">
    <property type="entry name" value="GH71"/>
    <property type="match status" value="1"/>
</dbReference>
<accession>V2WX00</accession>
<dbReference type="Proteomes" id="UP000017559">
    <property type="component" value="Unassembled WGS sequence"/>
</dbReference>
<keyword evidence="2" id="KW-1185">Reference proteome</keyword>
<evidence type="ECO:0000313" key="1">
    <source>
        <dbReference type="EMBL" id="ESK84710.1"/>
    </source>
</evidence>
<organism evidence="1 2">
    <name type="scientific">Moniliophthora roreri (strain MCA 2997)</name>
    <name type="common">Cocoa frosty pod rot fungus</name>
    <name type="synonym">Crinipellis roreri</name>
    <dbReference type="NCBI Taxonomy" id="1381753"/>
    <lineage>
        <taxon>Eukaryota</taxon>
        <taxon>Fungi</taxon>
        <taxon>Dikarya</taxon>
        <taxon>Basidiomycota</taxon>
        <taxon>Agaricomycotina</taxon>
        <taxon>Agaricomycetes</taxon>
        <taxon>Agaricomycetidae</taxon>
        <taxon>Agaricales</taxon>
        <taxon>Marasmiineae</taxon>
        <taxon>Marasmiaceae</taxon>
        <taxon>Moniliophthora</taxon>
    </lineage>
</organism>
<dbReference type="Pfam" id="PF03659">
    <property type="entry name" value="Glyco_hydro_71"/>
    <property type="match status" value="1"/>
</dbReference>
<dbReference type="GO" id="GO:0051118">
    <property type="term" value="F:glucan endo-1,3-alpha-glucosidase activity"/>
    <property type="evidence" value="ECO:0007669"/>
    <property type="project" value="InterPro"/>
</dbReference>
<gene>
    <name evidence="1" type="ORF">Moror_622</name>
</gene>
<evidence type="ECO:0000313" key="2">
    <source>
        <dbReference type="Proteomes" id="UP000017559"/>
    </source>
</evidence>
<protein>
    <submittedName>
        <fullName evidence="1">Alpha--glucanase</fullName>
    </submittedName>
</protein>
<comment type="caution">
    <text evidence="1">The sequence shown here is derived from an EMBL/GenBank/DDBJ whole genome shotgun (WGS) entry which is preliminary data.</text>
</comment>
<dbReference type="AlphaFoldDB" id="V2WX00"/>